<dbReference type="FunFam" id="2.60.120.290:FF:000013">
    <property type="entry name" value="Membrane frizzled-related protein"/>
    <property type="match status" value="16"/>
</dbReference>
<protein>
    <recommendedName>
        <fullName evidence="6">CUB domain-containing protein</fullName>
    </recommendedName>
</protein>
<keyword evidence="4" id="KW-0325">Glycoprotein</keyword>
<keyword evidence="8" id="KW-1185">Reference proteome</keyword>
<feature type="domain" description="CUB" evidence="6">
    <location>
        <begin position="2262"/>
        <end position="2377"/>
    </location>
</feature>
<evidence type="ECO:0000259" key="6">
    <source>
        <dbReference type="PROSITE" id="PS01180"/>
    </source>
</evidence>
<evidence type="ECO:0000256" key="2">
    <source>
        <dbReference type="ARBA" id="ARBA00022737"/>
    </source>
</evidence>
<feature type="domain" description="CUB" evidence="6">
    <location>
        <begin position="1200"/>
        <end position="1318"/>
    </location>
</feature>
<feature type="domain" description="CUB" evidence="6">
    <location>
        <begin position="1674"/>
        <end position="1792"/>
    </location>
</feature>
<dbReference type="InterPro" id="IPR000859">
    <property type="entry name" value="CUB_dom"/>
</dbReference>
<feature type="domain" description="CUB" evidence="6">
    <location>
        <begin position="2381"/>
        <end position="2495"/>
    </location>
</feature>
<feature type="domain" description="CUB" evidence="6">
    <location>
        <begin position="2025"/>
        <end position="2140"/>
    </location>
</feature>
<accession>A0A9D3Y5V5</accession>
<keyword evidence="3 5" id="KW-1015">Disulfide bond</keyword>
<comment type="caution">
    <text evidence="5">Lacks conserved residue(s) required for the propagation of feature annotation.</text>
</comment>
<feature type="domain" description="CUB" evidence="6">
    <location>
        <begin position="840"/>
        <end position="950"/>
    </location>
</feature>
<evidence type="ECO:0000256" key="1">
    <source>
        <dbReference type="ARBA" id="ARBA00022729"/>
    </source>
</evidence>
<gene>
    <name evidence="7" type="ORF">DPMN_194284</name>
</gene>
<proteinExistence type="predicted"/>
<reference evidence="7" key="1">
    <citation type="journal article" date="2019" name="bioRxiv">
        <title>The Genome of the Zebra Mussel, Dreissena polymorpha: A Resource for Invasive Species Research.</title>
        <authorList>
            <person name="McCartney M.A."/>
            <person name="Auch B."/>
            <person name="Kono T."/>
            <person name="Mallez S."/>
            <person name="Zhang Y."/>
            <person name="Obille A."/>
            <person name="Becker A."/>
            <person name="Abrahante J.E."/>
            <person name="Garbe J."/>
            <person name="Badalamenti J.P."/>
            <person name="Herman A."/>
            <person name="Mangelson H."/>
            <person name="Liachko I."/>
            <person name="Sullivan S."/>
            <person name="Sone E.D."/>
            <person name="Koren S."/>
            <person name="Silverstein K.A.T."/>
            <person name="Beckman K.B."/>
            <person name="Gohl D.M."/>
        </authorList>
    </citation>
    <scope>NUCLEOTIDE SEQUENCE</scope>
    <source>
        <strain evidence="7">Duluth1</strain>
        <tissue evidence="7">Whole animal</tissue>
    </source>
</reference>
<feature type="domain" description="CUB" evidence="6">
    <location>
        <begin position="2497"/>
        <end position="2607"/>
    </location>
</feature>
<dbReference type="Pfam" id="PF00431">
    <property type="entry name" value="CUB"/>
    <property type="match status" value="23"/>
</dbReference>
<evidence type="ECO:0000256" key="5">
    <source>
        <dbReference type="PROSITE-ProRule" id="PRU00059"/>
    </source>
</evidence>
<dbReference type="FunFam" id="2.60.120.290:FF:000005">
    <property type="entry name" value="Procollagen C-endopeptidase enhancer 1"/>
    <property type="match status" value="3"/>
</dbReference>
<feature type="disulfide bond" evidence="5">
    <location>
        <begin position="1674"/>
        <end position="1701"/>
    </location>
</feature>
<dbReference type="SUPFAM" id="SSF49854">
    <property type="entry name" value="Spermadhesin, CUB domain"/>
    <property type="match status" value="23"/>
</dbReference>
<feature type="domain" description="CUB" evidence="6">
    <location>
        <begin position="25"/>
        <end position="138"/>
    </location>
</feature>
<feature type="domain" description="CUB" evidence="6">
    <location>
        <begin position="1083"/>
        <end position="1199"/>
    </location>
</feature>
<feature type="domain" description="CUB" evidence="6">
    <location>
        <begin position="486"/>
        <end position="599"/>
    </location>
</feature>
<dbReference type="PANTHER" id="PTHR24251:SF50">
    <property type="entry name" value="ATTRACTIN-LIKE 1A"/>
    <property type="match status" value="1"/>
</dbReference>
<dbReference type="FunFam" id="2.60.120.290:FF:000003">
    <property type="entry name" value="Neuropilin"/>
    <property type="match status" value="1"/>
</dbReference>
<evidence type="ECO:0000256" key="3">
    <source>
        <dbReference type="ARBA" id="ARBA00023157"/>
    </source>
</evidence>
<feature type="domain" description="CUB" evidence="6">
    <location>
        <begin position="372"/>
        <end position="484"/>
    </location>
</feature>
<sequence length="2724" mass="297815">MILWKAHVVDSLQPIQVYESMEGTCGGQLTANTGSIQSPGHPNVYPHGVNCTWNIIVTPGLVIRLTFHTFSMEDHVNCRYDAVTVYDNSTAVNSSRIGRYCGSNIPPVITSTNNELTVLFESDSSVSHEGFAASYVGLNASTLCGSDLSDATGVITSPNFPDGYPHERQCTWTITAPDGYQILLNVTDFNLENHPLCNFDYLEIRNGGFPSSPLVGKYCGTTIDRIIVSHSNRMYIKLRTDNSRSAPGFRIFYDSTATGCGADLTTPTGSFISPNYPNPYGHNAECIFTITVSRGSTILLTFVDLDLELHANCSYDYVEVRDSNAHGPLLGRFCGRTIPDMVTSKGNSLWILYNTDYSVGGRGFLAHYVSSCSNNQTAYSGVIESPNFPNAYPHNRNCTWIINAALGNSVNISFSHFDVETHRNCTYDYLKINDGNLPTSPTLGRFCGTNIPPPVASTQDKVWINFKSDYSMARNGFRLEYVTNGCGGYFRTPTGYFTSPNFPNPYPHMRQCEWTIVADTDSFVQLTIHTFDLESHSSCRYDVLEVYGGPDDSSPQLAKLCHKQSTAQTLASTGNVMFVRFKSDVSRSGNGFNASYKANTGGCGGNHSMKSGSIVSKNYPGPYPPNTDCEWLITVEDRHVVELTFADFDVETAENCTFDYVAVYDGTSTAAPELLRHCGNSLPLPSKYRSHGNSMYIRMRTDGTISHRGFKADYVTGCGGTKSETPDGVLEGDLVSPGYPGNYPRSSNCSWLIQAADSTDRVTLTFTHMDTENSRNCSSDYVLVRDGIDEGARVIGQYCGRTTPPAITSQGSALFVTFVSDYSNENSGFRATYTKSTSACGGDFTSQSGSFVSPGYPNSYPSNTECVWTVAVSPGNRVQLAFSVFNMEDHEFCNLDYVEIHEGQLGGPLLGRFCGENRPTNLTAYNGLWIKFRSDESASALGFVAQFSSVYGGEITGTSGQLASPNYPYTYPHRAHYMWTVTVPIGMQILVSFVAIDMESFRGCLFDFVKLRNGGTINSPLLGAYCGTTIPPVVLTTTNQLHVEFQSDWSSSGSGFLFDWTATTDMPTTTLPPTAGTTPVPGCGGTLNVTEATQSLSSPGWPYGYLNNLRCTWSLVAPVGSRVWMNITDMDIESSPTCAFDNITINRYGFREFRGILPAFCGRTRNTEPIVSVSNLAQVSFKTDGSFNRTGFIMDYKLICGGSIVADSGNVASPHFPGNYPPNSNCSWRLTVPAGRTVRVTFNPNFNIQGNPGSCAGDYVQLLNGGSATSPPLGNSSGKYCGTSAPAIMETSSNNLFVNFISDGSGSGVGFSLAFNEVHVTCGGQLSLSATRTSGMFTSPNYPLLYPQNVDCIWVISAPANERIQMDFIEDFSIETHRDCRYDFIELRDGGTVNSALLGSFCGNSLPSTVLSTGNVMYARFRTDNSIARKGFKAQYKIATCGGSYSGSSGVITSPNYPANYESNLDCVWIIRGPTGHSLTFTFEAFALEASQNCTSDDYLEIREVNSTGPVLILACGFSIPQPVFTSDNFAYVRFVSSGTVQYPGFRMKFEASVEECGGDLMLPSGSFQSPNFPGNYPHSRLCEWKISVQMGRRVAITFNPFNIEDHSRCSYDYVAIYNGIYPDSPLINRFCGGSPPDVVKTSGNTARVQFRTDGSNSNRGFQAFYSSLEEAECGGLITTSSGNITSSGYGFGNYSNRLDCQWVLRNEQSAENTSIFIRIADIGLERHTYCQYDYLQAREGDSIDGVLLDQYCGNDSEIHGPIISPMPAVWLRFKTDASIVDKGFLLTYNFTQCGGVLTDPYGIITSPNYPQDYDHDDACAWVINAPEGSRINVELTDFAMETHPQCLFDYLELFNGPYASSPSIGKFCGTVPPRGFKSQSNSVRIVFFTDFSMSARGFRLTYSFSTQGCGGLLHTSTGNLSTPNYPSSYPHNTECVWDLNVDPGYILTLTFNPPFDMEHQGDCDYDYVEVSDVISNGSEVVLGRWCSNLLPPPQVSSGPRLMVRFRSDTSTNGNGFSASWKSMCGGRLSMQSSFLTSPGFPRPYPNNLRCNYTLDMDPQRYTFINFDANNFDIEAGGRLGCIYDFIAVYEGNSSNGRMLGKFCGSTAPQPVSALGPMYVQFWTDRSRAGRGFRAQYHSSECGGVLTEPAGVVRTPTGPANYHNEMNCTWFITVQADRVIQFRFRELDLEAHSSCDYDYVDVFDGPNIYSPLIGRYCGNVIPTDLIGSTSNAMTLNFVSDTSWTGKGFAGVYRMTFGSDQGCGGLLNATRGQLGSVDGNGDGLYEAFLDCRWLIMGANNKVIRLNIMPGFNLENHTDCVYDYLKIYDGMTIDDPLIGTYCGLSYPSEIVSTSNVLLVQFYSDGSMEGPGFNATYTQQDALCGGAFTSSSVPQVITSPGFPSAFRRDVRCRWTIDAPMATDQVEVMVTALNLQSSSACDTEYLELRDYPLGLQGRSVHTCGVTPPPVFDSVGRTIQINYAATAGSSKGFSLTYATANCNRTYGGNSGQIFSPGWPGRYPINANCSFNLTTPAGTMISLYFNAFQLEPHRSCEYDYLEIVNSTDTSVYAKLCGWSLPDPVFVPSNIVRFRFVTDSSVTHPGYDITYTATSQGLGCGGNITGINGSFTSPGYPGNYSEASTCTWLVRVPARRVIVFTFTDMRMLDTVNCATDYVIVFDGDSDTADQFGRFCGDEVPVAMTTRTNAAFVKYVSNGQRAALAFRARFTS</sequence>
<feature type="domain" description="CUB" evidence="6">
    <location>
        <begin position="2142"/>
        <end position="2255"/>
    </location>
</feature>
<keyword evidence="2" id="KW-0677">Repeat</keyword>
<dbReference type="CDD" id="cd00041">
    <property type="entry name" value="CUB"/>
    <property type="match status" value="23"/>
</dbReference>
<dbReference type="FunFam" id="2.60.120.290:FF:000018">
    <property type="entry name" value="cubilin"/>
    <property type="match status" value="1"/>
</dbReference>
<comment type="caution">
    <text evidence="7">The sequence shown here is derived from an EMBL/GenBank/DDBJ whole genome shotgun (WGS) entry which is preliminary data.</text>
</comment>
<evidence type="ECO:0000256" key="4">
    <source>
        <dbReference type="ARBA" id="ARBA00023180"/>
    </source>
</evidence>
<organism evidence="7 8">
    <name type="scientific">Dreissena polymorpha</name>
    <name type="common">Zebra mussel</name>
    <name type="synonym">Mytilus polymorpha</name>
    <dbReference type="NCBI Taxonomy" id="45954"/>
    <lineage>
        <taxon>Eukaryota</taxon>
        <taxon>Metazoa</taxon>
        <taxon>Spiralia</taxon>
        <taxon>Lophotrochozoa</taxon>
        <taxon>Mollusca</taxon>
        <taxon>Bivalvia</taxon>
        <taxon>Autobranchia</taxon>
        <taxon>Heteroconchia</taxon>
        <taxon>Euheterodonta</taxon>
        <taxon>Imparidentia</taxon>
        <taxon>Neoheterodontei</taxon>
        <taxon>Myida</taxon>
        <taxon>Dreissenoidea</taxon>
        <taxon>Dreissenidae</taxon>
        <taxon>Dreissena</taxon>
    </lineage>
</organism>
<dbReference type="Proteomes" id="UP000828390">
    <property type="component" value="Unassembled WGS sequence"/>
</dbReference>
<evidence type="ECO:0000313" key="8">
    <source>
        <dbReference type="Proteomes" id="UP000828390"/>
    </source>
</evidence>
<dbReference type="PROSITE" id="PS01180">
    <property type="entry name" value="CUB"/>
    <property type="match status" value="23"/>
</dbReference>
<dbReference type="EMBL" id="JAIWYP010000022">
    <property type="protein sequence ID" value="KAH3692443.1"/>
    <property type="molecule type" value="Genomic_DNA"/>
</dbReference>
<dbReference type="InterPro" id="IPR035914">
    <property type="entry name" value="Sperma_CUB_dom_sf"/>
</dbReference>
<feature type="domain" description="CUB" evidence="6">
    <location>
        <begin position="1557"/>
        <end position="1669"/>
    </location>
</feature>
<feature type="domain" description="CUB" evidence="6">
    <location>
        <begin position="260"/>
        <end position="371"/>
    </location>
</feature>
<keyword evidence="1" id="KW-0732">Signal</keyword>
<feature type="domain" description="CUB" evidence="6">
    <location>
        <begin position="603"/>
        <end position="717"/>
    </location>
</feature>
<dbReference type="PANTHER" id="PTHR24251">
    <property type="entry name" value="OVOCHYMASE-RELATED"/>
    <property type="match status" value="1"/>
</dbReference>
<name>A0A9D3Y5V5_DREPO</name>
<reference evidence="7" key="2">
    <citation type="submission" date="2020-11" db="EMBL/GenBank/DDBJ databases">
        <authorList>
            <person name="McCartney M.A."/>
            <person name="Auch B."/>
            <person name="Kono T."/>
            <person name="Mallez S."/>
            <person name="Becker A."/>
            <person name="Gohl D.M."/>
            <person name="Silverstein K.A.T."/>
            <person name="Koren S."/>
            <person name="Bechman K.B."/>
            <person name="Herman A."/>
            <person name="Abrahante J.E."/>
            <person name="Garbe J."/>
        </authorList>
    </citation>
    <scope>NUCLEOTIDE SEQUENCE</scope>
    <source>
        <strain evidence="7">Duluth1</strain>
        <tissue evidence="7">Whole animal</tissue>
    </source>
</reference>
<feature type="domain" description="CUB" evidence="6">
    <location>
        <begin position="1794"/>
        <end position="1906"/>
    </location>
</feature>
<evidence type="ECO:0000313" key="7">
    <source>
        <dbReference type="EMBL" id="KAH3692443.1"/>
    </source>
</evidence>
<feature type="domain" description="CUB" evidence="6">
    <location>
        <begin position="951"/>
        <end position="1063"/>
    </location>
</feature>
<dbReference type="SMART" id="SM00042">
    <property type="entry name" value="CUB"/>
    <property type="match status" value="23"/>
</dbReference>
<feature type="domain" description="CUB" evidence="6">
    <location>
        <begin position="2613"/>
        <end position="2724"/>
    </location>
</feature>
<feature type="domain" description="CUB" evidence="6">
    <location>
        <begin position="1910"/>
        <end position="2024"/>
    </location>
</feature>
<feature type="domain" description="CUB" evidence="6">
    <location>
        <begin position="1441"/>
        <end position="1553"/>
    </location>
</feature>
<feature type="domain" description="CUB" evidence="6">
    <location>
        <begin position="144"/>
        <end position="256"/>
    </location>
</feature>
<feature type="domain" description="CUB" evidence="6">
    <location>
        <begin position="718"/>
        <end position="836"/>
    </location>
</feature>
<dbReference type="Gene3D" id="2.60.120.290">
    <property type="entry name" value="Spermadhesin, CUB domain"/>
    <property type="match status" value="23"/>
</dbReference>
<feature type="domain" description="CUB" evidence="6">
    <location>
        <begin position="1322"/>
        <end position="1439"/>
    </location>
</feature>